<dbReference type="InterPro" id="IPR027417">
    <property type="entry name" value="P-loop_NTPase"/>
</dbReference>
<reference evidence="3" key="1">
    <citation type="submission" date="2019-09" db="EMBL/GenBank/DDBJ databases">
        <title>Distinct mechanisms of dissemination of NDM-1 metallo-beta-betalactamase in Acinetobacter species spp. in Argentina.</title>
        <authorList>
            <person name="Maria R.S."/>
            <person name="Adams M.D."/>
        </authorList>
    </citation>
    <scope>NUCLEOTIDE SEQUENCE</scope>
    <source>
        <strain evidence="3">AMA3</strain>
    </source>
</reference>
<dbReference type="Pfam" id="PF13614">
    <property type="entry name" value="AAA_31"/>
    <property type="match status" value="1"/>
</dbReference>
<sequence length="253" mass="28782">MKIITVANQKGGVGKSTLSMHIGHFAKENNLRVLYVDLDPQGNSGPTLGKQYPNIKPAFELFQNDFKYTDDKNDFLIFSSQKDKRLSDLTGDNGNFKKNLTKLDKYFDICVIDTPPTAGFLQVIAVENTDYVISPLELHDWSYAGLTDFLTLVQNLKQKQVDKPVFLGLLFNRVWKNSTSQKNDLETFKTNEGFKSNLFMKGEVVIPLREIYIKSTKTGLPVWQFKDNSSARAEGKNIKKICKEILQQMKVEV</sequence>
<name>A0A646LVB4_ACIBA</name>
<dbReference type="InterPro" id="IPR050678">
    <property type="entry name" value="DNA_Partitioning_ATPase"/>
</dbReference>
<dbReference type="CDD" id="cd02042">
    <property type="entry name" value="ParAB_family"/>
    <property type="match status" value="1"/>
</dbReference>
<organism evidence="3">
    <name type="scientific">Acinetobacter baumannii</name>
    <dbReference type="NCBI Taxonomy" id="470"/>
    <lineage>
        <taxon>Bacteria</taxon>
        <taxon>Pseudomonadati</taxon>
        <taxon>Pseudomonadota</taxon>
        <taxon>Gammaproteobacteria</taxon>
        <taxon>Moraxellales</taxon>
        <taxon>Moraxellaceae</taxon>
        <taxon>Acinetobacter</taxon>
        <taxon>Acinetobacter calcoaceticus/baumannii complex</taxon>
    </lineage>
</organism>
<dbReference type="EMBL" id="VYTF01000031">
    <property type="protein sequence ID" value="MQZ28880.1"/>
    <property type="molecule type" value="Genomic_DNA"/>
</dbReference>
<dbReference type="RefSeq" id="WP_000692378.1">
    <property type="nucleotide sequence ID" value="NZ_CAXNZP010000051.1"/>
</dbReference>
<proteinExistence type="predicted"/>
<gene>
    <name evidence="2" type="ORF">F2P40_17955</name>
    <name evidence="3" type="ORF">F4T87_17980</name>
</gene>
<dbReference type="InterPro" id="IPR025669">
    <property type="entry name" value="AAA_dom"/>
</dbReference>
<comment type="caution">
    <text evidence="3">The sequence shown here is derived from an EMBL/GenBank/DDBJ whole genome shotgun (WGS) entry which is preliminary data.</text>
</comment>
<evidence type="ECO:0000313" key="4">
    <source>
        <dbReference type="Proteomes" id="UP000461234"/>
    </source>
</evidence>
<accession>A0A646LVB4</accession>
<dbReference type="PANTHER" id="PTHR13696:SF99">
    <property type="entry name" value="COBYRINIC ACID AC-DIAMIDE SYNTHASE"/>
    <property type="match status" value="1"/>
</dbReference>
<evidence type="ECO:0000313" key="3">
    <source>
        <dbReference type="EMBL" id="MQZ28880.1"/>
    </source>
</evidence>
<dbReference type="EMBL" id="WIOC01000032">
    <property type="protein sequence ID" value="MQR51181.1"/>
    <property type="molecule type" value="Genomic_DNA"/>
</dbReference>
<evidence type="ECO:0000259" key="1">
    <source>
        <dbReference type="Pfam" id="PF13614"/>
    </source>
</evidence>
<dbReference type="SUPFAM" id="SSF52540">
    <property type="entry name" value="P-loop containing nucleoside triphosphate hydrolases"/>
    <property type="match status" value="1"/>
</dbReference>
<dbReference type="Proteomes" id="UP000461234">
    <property type="component" value="Unassembled WGS sequence"/>
</dbReference>
<dbReference type="AlphaFoldDB" id="A0A646LVB4"/>
<dbReference type="PANTHER" id="PTHR13696">
    <property type="entry name" value="P-LOOP CONTAINING NUCLEOSIDE TRIPHOSPHATE HYDROLASE"/>
    <property type="match status" value="1"/>
</dbReference>
<reference evidence="2 4" key="2">
    <citation type="submission" date="2019-10" db="EMBL/GenBank/DDBJ databases">
        <title>Genetic environment of the oxa23 gene and comparative analysis of carbapenem resistant Acinetobacter baumannii isolates belonging to global clone 1, lineage 2 recovered in a burns hospital outbreak in 2012-2013.</title>
        <authorList>
            <person name="Douraghi M."/>
            <person name="Aris P."/>
            <person name="Kenyon J."/>
            <person name="Hamidian M."/>
        </authorList>
    </citation>
    <scope>NUCLEOTIDE SEQUENCE [LARGE SCALE GENOMIC DNA]</scope>
    <source>
        <strain evidence="2 4">ABS103</strain>
    </source>
</reference>
<evidence type="ECO:0000313" key="2">
    <source>
        <dbReference type="EMBL" id="MQR51181.1"/>
    </source>
</evidence>
<dbReference type="Gene3D" id="3.40.50.300">
    <property type="entry name" value="P-loop containing nucleotide triphosphate hydrolases"/>
    <property type="match status" value="1"/>
</dbReference>
<protein>
    <submittedName>
        <fullName evidence="2">AAA family ATPase</fullName>
    </submittedName>
    <submittedName>
        <fullName evidence="3">ParA family protein</fullName>
    </submittedName>
</protein>
<feature type="domain" description="AAA" evidence="1">
    <location>
        <begin position="1"/>
        <end position="159"/>
    </location>
</feature>